<dbReference type="GO" id="GO:0008270">
    <property type="term" value="F:zinc ion binding"/>
    <property type="evidence" value="ECO:0007669"/>
    <property type="project" value="InterPro"/>
</dbReference>
<evidence type="ECO:0000256" key="4">
    <source>
        <dbReference type="ARBA" id="ARBA00022670"/>
    </source>
</evidence>
<dbReference type="MEROPS" id="M18.004"/>
<evidence type="ECO:0000313" key="11">
    <source>
        <dbReference type="EMBL" id="CCK79539.1"/>
    </source>
</evidence>
<keyword evidence="12" id="KW-1185">Reference proteome</keyword>
<keyword evidence="3 9" id="KW-0031">Aminopeptidase</keyword>
<dbReference type="PANTHER" id="PTHR28570:SF2">
    <property type="entry name" value="M18 FAMILY AMINOPEPTIDASE 1-RELATED"/>
    <property type="match status" value="1"/>
</dbReference>
<evidence type="ECO:0000256" key="5">
    <source>
        <dbReference type="ARBA" id="ARBA00022723"/>
    </source>
</evidence>
<dbReference type="NCBIfam" id="NF002600">
    <property type="entry name" value="PRK02256.1"/>
    <property type="match status" value="1"/>
</dbReference>
<keyword evidence="7 9" id="KW-0862">Zinc</keyword>
<dbReference type="RefSeq" id="WP_014956886.1">
    <property type="nucleotide sequence ID" value="NC_018645.1"/>
</dbReference>
<keyword evidence="6 9" id="KW-0378">Hydrolase</keyword>
<evidence type="ECO:0000256" key="3">
    <source>
        <dbReference type="ARBA" id="ARBA00022438"/>
    </source>
</evidence>
<comment type="similarity">
    <text evidence="2 9">Belongs to the peptidase M18 family.</text>
</comment>
<dbReference type="InterPro" id="IPR023358">
    <property type="entry name" value="Peptidase_M18_dom2"/>
</dbReference>
<keyword evidence="8 9" id="KW-0482">Metalloprotease</keyword>
<evidence type="ECO:0000313" key="12">
    <source>
        <dbReference type="Proteomes" id="UP000007347"/>
    </source>
</evidence>
<evidence type="ECO:0000256" key="7">
    <source>
        <dbReference type="ARBA" id="ARBA00022833"/>
    </source>
</evidence>
<keyword evidence="5 9" id="KW-0479">Metal-binding</keyword>
<keyword evidence="4 9" id="KW-0645">Protease</keyword>
<dbReference type="InterPro" id="IPR001948">
    <property type="entry name" value="Peptidase_M18"/>
</dbReference>
<dbReference type="GO" id="GO:0004177">
    <property type="term" value="F:aminopeptidase activity"/>
    <property type="evidence" value="ECO:0007669"/>
    <property type="project" value="UniProtKB-KW"/>
</dbReference>
<dbReference type="PATRIC" id="fig|651182.5.peg.1652"/>
<dbReference type="STRING" id="651182.TOL2_C13760"/>
<evidence type="ECO:0000256" key="6">
    <source>
        <dbReference type="ARBA" id="ARBA00022801"/>
    </source>
</evidence>
<sequence length="475" mass="52276">MNKAQLKKIKDTILKKSPLVFDQLNKKQKSDLFKFNETYKQFLNKSKTEREAARQIITAAKARGFVDIDTLLENKTSSAKKVYKVFQGRCVALAVLGKEPLVFGANIIASHIDSPRLDLKQNPIYEDLSMGLMKTHYYGGIRKYHWLAIPLALHGTIIKADGETIDITIGEDPDDPVFTVTDLLPHLAGKIQANKKLSDAFEGEKLNLIAGSIPLGSDEEKNRFKLGVLNLLHETYKITEEDFVSAEIEAVPAGKARDVGFDKSMIGSYGQDDRICSYTSLEALLDQQSSDKTAIAMFFDKEEIGSEGNSGAKSSFLEDFMSDLLFISNQNTDNRSLRKALINSSCLSADVNAAMDPDFKEVHEKLNAAKLGFGICMTKFTGVAGKSGSSDAGAEFVGKIRQIFNKNNIVWQTGELGKIDQGGGGTVAKFLAKYGMNVLDCGPAILSMHSPFEVASKADVYMTYLGYKAFYAENR</sequence>
<reference evidence="11 12" key="1">
    <citation type="journal article" date="2013" name="Environ. Microbiol.">
        <title>Complete genome, catabolic sub-proteomes and key-metabolites of Desulfobacula toluolica Tol2, a marine, aromatic compound-degrading, sulfate-reducing bacterium.</title>
        <authorList>
            <person name="Wohlbrand L."/>
            <person name="Jacob J.H."/>
            <person name="Kube M."/>
            <person name="Mussmann M."/>
            <person name="Jarling R."/>
            <person name="Beck A."/>
            <person name="Amann R."/>
            <person name="Wilkes H."/>
            <person name="Reinhardt R."/>
            <person name="Rabus R."/>
        </authorList>
    </citation>
    <scope>NUCLEOTIDE SEQUENCE [LARGE SCALE GENOMIC DNA]</scope>
    <source>
        <strain evidence="12">DSM 7467 / Tol2</strain>
    </source>
</reference>
<name>K0N6C8_DESTT</name>
<dbReference type="GO" id="GO:0006508">
    <property type="term" value="P:proteolysis"/>
    <property type="evidence" value="ECO:0007669"/>
    <property type="project" value="UniProtKB-KW"/>
</dbReference>
<dbReference type="PANTHER" id="PTHR28570">
    <property type="entry name" value="ASPARTYL AMINOPEPTIDASE"/>
    <property type="match status" value="1"/>
</dbReference>
<dbReference type="GO" id="GO:0005737">
    <property type="term" value="C:cytoplasm"/>
    <property type="evidence" value="ECO:0007669"/>
    <property type="project" value="UniProtKB-ARBA"/>
</dbReference>
<accession>K0N6C8</accession>
<dbReference type="PRINTS" id="PR00932">
    <property type="entry name" value="AMINO1PTASE"/>
</dbReference>
<gene>
    <name evidence="11" type="primary">apeA</name>
    <name evidence="11" type="ordered locus">TOL2_C13760</name>
</gene>
<dbReference type="KEGG" id="dto:TOL2_C13760"/>
<evidence type="ECO:0000256" key="9">
    <source>
        <dbReference type="RuleBase" id="RU004386"/>
    </source>
</evidence>
<evidence type="ECO:0000256" key="8">
    <source>
        <dbReference type="ARBA" id="ARBA00023049"/>
    </source>
</evidence>
<dbReference type="EC" id="3.4.11.-" evidence="10"/>
<dbReference type="AlphaFoldDB" id="K0N6C8"/>
<evidence type="ECO:0000256" key="10">
    <source>
        <dbReference type="RuleBase" id="RU004387"/>
    </source>
</evidence>
<dbReference type="SUPFAM" id="SSF53187">
    <property type="entry name" value="Zn-dependent exopeptidases"/>
    <property type="match status" value="1"/>
</dbReference>
<dbReference type="SUPFAM" id="SSF101821">
    <property type="entry name" value="Aminopeptidase/glucanase lid domain"/>
    <property type="match status" value="1"/>
</dbReference>
<dbReference type="OrthoDB" id="5288740at2"/>
<dbReference type="HOGENOM" id="CLU_590123_0_0_7"/>
<dbReference type="GO" id="GO:0008237">
    <property type="term" value="F:metallopeptidase activity"/>
    <property type="evidence" value="ECO:0007669"/>
    <property type="project" value="UniProtKB-KW"/>
</dbReference>
<comment type="cofactor">
    <cofactor evidence="1 10">
        <name>Zn(2+)</name>
        <dbReference type="ChEBI" id="CHEBI:29105"/>
    </cofactor>
</comment>
<organism evidence="11 12">
    <name type="scientific">Desulfobacula toluolica (strain DSM 7467 / Tol2)</name>
    <dbReference type="NCBI Taxonomy" id="651182"/>
    <lineage>
        <taxon>Bacteria</taxon>
        <taxon>Pseudomonadati</taxon>
        <taxon>Thermodesulfobacteriota</taxon>
        <taxon>Desulfobacteria</taxon>
        <taxon>Desulfobacterales</taxon>
        <taxon>Desulfobacteraceae</taxon>
        <taxon>Desulfobacula</taxon>
    </lineage>
</organism>
<dbReference type="FunFam" id="2.30.250.10:FF:000006">
    <property type="entry name" value="Probable M18 family aminopeptidase 1"/>
    <property type="match status" value="1"/>
</dbReference>
<dbReference type="Proteomes" id="UP000007347">
    <property type="component" value="Chromosome"/>
</dbReference>
<protein>
    <recommendedName>
        <fullName evidence="10">M18 family aminopeptidase</fullName>
        <ecNumber evidence="10">3.4.11.-</ecNumber>
    </recommendedName>
</protein>
<dbReference type="Pfam" id="PF02127">
    <property type="entry name" value="Peptidase_M18"/>
    <property type="match status" value="1"/>
</dbReference>
<evidence type="ECO:0000256" key="2">
    <source>
        <dbReference type="ARBA" id="ARBA00008290"/>
    </source>
</evidence>
<proteinExistence type="inferred from homology"/>
<dbReference type="Gene3D" id="2.30.250.10">
    <property type="entry name" value="Aminopeptidase i, Domain 2"/>
    <property type="match status" value="1"/>
</dbReference>
<dbReference type="Gene3D" id="3.40.630.10">
    <property type="entry name" value="Zn peptidases"/>
    <property type="match status" value="1"/>
</dbReference>
<evidence type="ECO:0000256" key="1">
    <source>
        <dbReference type="ARBA" id="ARBA00001947"/>
    </source>
</evidence>
<dbReference type="EMBL" id="FO203503">
    <property type="protein sequence ID" value="CCK79539.1"/>
    <property type="molecule type" value="Genomic_DNA"/>
</dbReference>